<dbReference type="SUPFAM" id="SSF55486">
    <property type="entry name" value="Metalloproteases ('zincins'), catalytic domain"/>
    <property type="match status" value="1"/>
</dbReference>
<gene>
    <name evidence="1" type="ORF">P343_07650</name>
</gene>
<protein>
    <submittedName>
        <fullName evidence="1">Uncharacterized protein</fullName>
    </submittedName>
</protein>
<evidence type="ECO:0000313" key="1">
    <source>
        <dbReference type="EMBL" id="EST12185.1"/>
    </source>
</evidence>
<dbReference type="Gene3D" id="3.40.390.10">
    <property type="entry name" value="Collagenase (Catalytic Domain)"/>
    <property type="match status" value="1"/>
</dbReference>
<dbReference type="InterPro" id="IPR024079">
    <property type="entry name" value="MetalloPept_cat_dom_sf"/>
</dbReference>
<reference evidence="1 2" key="1">
    <citation type="journal article" date="2013" name="Genome Announc.">
        <title>Genome Sequence of Sporolactobacillus laevolacticus DSM442, an Efficient Polymer-Grade D-Lactate Producer from Agricultural Waste Cottonseed as a Nitrogen Source.</title>
        <authorList>
            <person name="Wang H."/>
            <person name="Wang L."/>
            <person name="Ju J."/>
            <person name="Yu B."/>
            <person name="Ma Y."/>
        </authorList>
    </citation>
    <scope>NUCLEOTIDE SEQUENCE [LARGE SCALE GENOMIC DNA]</scope>
    <source>
        <strain evidence="1 2">DSM 442</strain>
    </source>
</reference>
<keyword evidence="2" id="KW-1185">Reference proteome</keyword>
<comment type="caution">
    <text evidence="1">The sequence shown here is derived from an EMBL/GenBank/DDBJ whole genome shotgun (WGS) entry which is preliminary data.</text>
</comment>
<dbReference type="PATRIC" id="fig|1395513.3.peg.1555"/>
<dbReference type="EMBL" id="AWTC01000006">
    <property type="protein sequence ID" value="EST12185.1"/>
    <property type="molecule type" value="Genomic_DNA"/>
</dbReference>
<dbReference type="STRING" id="1395513.P343_07650"/>
<sequence length="134" mass="15556">MYLIPYDELEGEIFDSAIGGFDLKSKNIELYRNDWLDNDQRNTLLAGTSRHDTAHALQETLGDQFLKDWKKAAKKDAAHITDYAKTDIYEDIAETIMYHWSPGSIERRTIQFFFPERYAVLQKYGVKEGRDIGS</sequence>
<evidence type="ECO:0000313" key="2">
    <source>
        <dbReference type="Proteomes" id="UP000018296"/>
    </source>
</evidence>
<dbReference type="GO" id="GO:0008237">
    <property type="term" value="F:metallopeptidase activity"/>
    <property type="evidence" value="ECO:0007669"/>
    <property type="project" value="InterPro"/>
</dbReference>
<proteinExistence type="predicted"/>
<accession>V6IXY1</accession>
<organism evidence="1 2">
    <name type="scientific">Sporolactobacillus laevolacticus DSM 442</name>
    <dbReference type="NCBI Taxonomy" id="1395513"/>
    <lineage>
        <taxon>Bacteria</taxon>
        <taxon>Bacillati</taxon>
        <taxon>Bacillota</taxon>
        <taxon>Bacilli</taxon>
        <taxon>Bacillales</taxon>
        <taxon>Sporolactobacillaceae</taxon>
        <taxon>Sporolactobacillus</taxon>
    </lineage>
</organism>
<dbReference type="Proteomes" id="UP000018296">
    <property type="component" value="Unassembled WGS sequence"/>
</dbReference>
<dbReference type="AlphaFoldDB" id="V6IXY1"/>
<name>V6IXY1_9BACL</name>